<keyword evidence="4 9" id="KW-0863">Zinc-finger</keyword>
<proteinExistence type="predicted"/>
<keyword evidence="6" id="KW-0805">Transcription regulation</keyword>
<keyword evidence="2" id="KW-0479">Metal-binding</keyword>
<reference evidence="13" key="1">
    <citation type="submission" date="2025-08" db="UniProtKB">
        <authorList>
            <consortium name="RefSeq"/>
        </authorList>
    </citation>
    <scope>IDENTIFICATION</scope>
    <source>
        <strain evidence="13">OHB3-1</strain>
    </source>
</reference>
<keyword evidence="3" id="KW-0677">Repeat</keyword>
<dbReference type="InterPro" id="IPR051979">
    <property type="entry name" value="B-box_zinc_finger"/>
</dbReference>
<evidence type="ECO:0000256" key="4">
    <source>
        <dbReference type="ARBA" id="ARBA00022771"/>
    </source>
</evidence>
<evidence type="ECO:0000313" key="12">
    <source>
        <dbReference type="Proteomes" id="UP000504603"/>
    </source>
</evidence>
<evidence type="ECO:0000256" key="3">
    <source>
        <dbReference type="ARBA" id="ARBA00022737"/>
    </source>
</evidence>
<dbReference type="GO" id="GO:0009640">
    <property type="term" value="P:photomorphogenesis"/>
    <property type="evidence" value="ECO:0007669"/>
    <property type="project" value="TreeGrafter"/>
</dbReference>
<dbReference type="GeneID" id="111012903"/>
<evidence type="ECO:0000256" key="7">
    <source>
        <dbReference type="ARBA" id="ARBA00023163"/>
    </source>
</evidence>
<keyword evidence="7" id="KW-0804">Transcription</keyword>
<dbReference type="Proteomes" id="UP000504603">
    <property type="component" value="Unplaced"/>
</dbReference>
<feature type="domain" description="B box-type" evidence="11">
    <location>
        <begin position="52"/>
        <end position="99"/>
    </location>
</feature>
<evidence type="ECO:0000256" key="10">
    <source>
        <dbReference type="SAM" id="MobiDB-lite"/>
    </source>
</evidence>
<dbReference type="Gene3D" id="3.30.160.60">
    <property type="entry name" value="Classic Zinc Finger"/>
    <property type="match status" value="1"/>
</dbReference>
<keyword evidence="5" id="KW-0862">Zinc</keyword>
<dbReference type="KEGG" id="mcha:111012903"/>
<comment type="subcellular location">
    <subcellularLocation>
        <location evidence="1">Nucleus</location>
    </subcellularLocation>
</comment>
<keyword evidence="12" id="KW-1185">Reference proteome</keyword>
<gene>
    <name evidence="13" type="primary">LOC111012903</name>
</gene>
<dbReference type="GO" id="GO:0008270">
    <property type="term" value="F:zinc ion binding"/>
    <property type="evidence" value="ECO:0007669"/>
    <property type="project" value="UniProtKB-KW"/>
</dbReference>
<evidence type="ECO:0000256" key="8">
    <source>
        <dbReference type="ARBA" id="ARBA00023242"/>
    </source>
</evidence>
<dbReference type="SMART" id="SM00336">
    <property type="entry name" value="BBOX"/>
    <property type="match status" value="2"/>
</dbReference>
<dbReference type="PROSITE" id="PS50119">
    <property type="entry name" value="ZF_BBOX"/>
    <property type="match status" value="2"/>
</dbReference>
<sequence>MKIQCNVCEVAEATVLCCADEAALCWACDEKIHAANKLASKHQRVPLSGSSSQMPKCDICQEASGYIFCLEDRALLCRKCDVAIHTANTYVSAHQRFLLTGVKVALEPTDPVACSSTPKAESREKSTETKVVSRSLPQREFSIPSPGELSRSLSIPIGSEDFVPNKIFLSGDSISGGFSQWHMDEFINLTGFNQSYGYMDNGSSKADSGKLGDSDSPVLRAAEVELDDDDECSGQVPEASWTVPQIPSPPTASGLYWPRSYHNSMDGAVFVPDISGSSERVQHCSHNGTFSKRRRQF</sequence>
<keyword evidence="8" id="KW-0539">Nucleus</keyword>
<dbReference type="AlphaFoldDB" id="A0A6J1CNK3"/>
<protein>
    <submittedName>
        <fullName evidence="13">B-box zinc finger protein 22</fullName>
    </submittedName>
</protein>
<dbReference type="RefSeq" id="XP_022142901.1">
    <property type="nucleotide sequence ID" value="XM_022287209.1"/>
</dbReference>
<accession>A0A6J1CNK3</accession>
<evidence type="ECO:0000259" key="11">
    <source>
        <dbReference type="PROSITE" id="PS50119"/>
    </source>
</evidence>
<evidence type="ECO:0000313" key="13">
    <source>
        <dbReference type="RefSeq" id="XP_022142901.1"/>
    </source>
</evidence>
<dbReference type="InterPro" id="IPR000315">
    <property type="entry name" value="Znf_B-box"/>
</dbReference>
<dbReference type="GO" id="GO:0006355">
    <property type="term" value="P:regulation of DNA-templated transcription"/>
    <property type="evidence" value="ECO:0007669"/>
    <property type="project" value="TreeGrafter"/>
</dbReference>
<feature type="region of interest" description="Disordered" evidence="10">
    <location>
        <begin position="114"/>
        <end position="134"/>
    </location>
</feature>
<dbReference type="Pfam" id="PF00643">
    <property type="entry name" value="zf-B_box"/>
    <property type="match status" value="1"/>
</dbReference>
<evidence type="ECO:0000256" key="9">
    <source>
        <dbReference type="PROSITE-ProRule" id="PRU00024"/>
    </source>
</evidence>
<dbReference type="InterPro" id="IPR049808">
    <property type="entry name" value="CONSTANS-like_Bbox1"/>
</dbReference>
<organism evidence="12 13">
    <name type="scientific">Momordica charantia</name>
    <name type="common">Bitter gourd</name>
    <name type="synonym">Balsam pear</name>
    <dbReference type="NCBI Taxonomy" id="3673"/>
    <lineage>
        <taxon>Eukaryota</taxon>
        <taxon>Viridiplantae</taxon>
        <taxon>Streptophyta</taxon>
        <taxon>Embryophyta</taxon>
        <taxon>Tracheophyta</taxon>
        <taxon>Spermatophyta</taxon>
        <taxon>Magnoliopsida</taxon>
        <taxon>eudicotyledons</taxon>
        <taxon>Gunneridae</taxon>
        <taxon>Pentapetalae</taxon>
        <taxon>rosids</taxon>
        <taxon>fabids</taxon>
        <taxon>Cucurbitales</taxon>
        <taxon>Cucurbitaceae</taxon>
        <taxon>Momordiceae</taxon>
        <taxon>Momordica</taxon>
    </lineage>
</organism>
<evidence type="ECO:0000256" key="1">
    <source>
        <dbReference type="ARBA" id="ARBA00004123"/>
    </source>
</evidence>
<dbReference type="PANTHER" id="PTHR31832">
    <property type="entry name" value="B-BOX ZINC FINGER PROTEIN 22"/>
    <property type="match status" value="1"/>
</dbReference>
<dbReference type="CDD" id="cd19821">
    <property type="entry name" value="Bbox1_BBX-like"/>
    <property type="match status" value="2"/>
</dbReference>
<evidence type="ECO:0000256" key="6">
    <source>
        <dbReference type="ARBA" id="ARBA00023015"/>
    </source>
</evidence>
<feature type="domain" description="B box-type" evidence="11">
    <location>
        <begin position="1"/>
        <end position="47"/>
    </location>
</feature>
<dbReference type="GO" id="GO:0005634">
    <property type="term" value="C:nucleus"/>
    <property type="evidence" value="ECO:0007669"/>
    <property type="project" value="UniProtKB-SubCell"/>
</dbReference>
<name>A0A6J1CNK3_MOMCH</name>
<evidence type="ECO:0000256" key="2">
    <source>
        <dbReference type="ARBA" id="ARBA00022723"/>
    </source>
</evidence>
<dbReference type="FunFam" id="3.30.160.60:FF:000589">
    <property type="entry name" value="B-box zinc finger protein 22"/>
    <property type="match status" value="1"/>
</dbReference>
<evidence type="ECO:0000256" key="5">
    <source>
        <dbReference type="ARBA" id="ARBA00022833"/>
    </source>
</evidence>
<dbReference type="PANTHER" id="PTHR31832:SF68">
    <property type="entry name" value="B-BOX ZINC FINGER PROTEIN 22"/>
    <property type="match status" value="1"/>
</dbReference>
<dbReference type="OrthoDB" id="153872at2759"/>